<protein>
    <recommendedName>
        <fullName evidence="3 10">Nicotinate phosphoribosyltransferase</fullName>
        <ecNumber evidence="3 10">6.3.4.21</ecNumber>
    </recommendedName>
</protein>
<dbReference type="GO" id="GO:0034355">
    <property type="term" value="P:NAD+ biosynthetic process via the salvage pathway"/>
    <property type="evidence" value="ECO:0007669"/>
    <property type="project" value="TreeGrafter"/>
</dbReference>
<gene>
    <name evidence="13" type="ORF">QSP1433_LOCUS1540</name>
</gene>
<evidence type="ECO:0000259" key="11">
    <source>
        <dbReference type="Pfam" id="PF17767"/>
    </source>
</evidence>
<dbReference type="NCBIfam" id="TIGR01513">
    <property type="entry name" value="NAPRTase_put"/>
    <property type="match status" value="1"/>
</dbReference>
<evidence type="ECO:0000313" key="13">
    <source>
        <dbReference type="EMBL" id="CAD9665938.1"/>
    </source>
</evidence>
<comment type="pathway">
    <text evidence="1 10">Cofactor biosynthesis; NAD(+) biosynthesis; nicotinate D-ribonucleotide from nicotinate: step 1/1.</text>
</comment>
<evidence type="ECO:0000256" key="5">
    <source>
        <dbReference type="ARBA" id="ARBA00022598"/>
    </source>
</evidence>
<evidence type="ECO:0000256" key="8">
    <source>
        <dbReference type="ARBA" id="ARBA00023426"/>
    </source>
</evidence>
<dbReference type="PANTHER" id="PTHR11098">
    <property type="entry name" value="NICOTINATE PHOSPHORIBOSYLTRANSFERASE"/>
    <property type="match status" value="1"/>
</dbReference>
<feature type="domain" description="Nicotinate phosphoribosyltransferase N-terminal" evidence="11">
    <location>
        <begin position="83"/>
        <end position="210"/>
    </location>
</feature>
<dbReference type="Pfam" id="PF17956">
    <property type="entry name" value="NAPRTase_C"/>
    <property type="match status" value="1"/>
</dbReference>
<organism evidence="13">
    <name type="scientific">Mucochytrium quahogii</name>
    <dbReference type="NCBI Taxonomy" id="96639"/>
    <lineage>
        <taxon>Eukaryota</taxon>
        <taxon>Sar</taxon>
        <taxon>Stramenopiles</taxon>
        <taxon>Bigyra</taxon>
        <taxon>Labyrinthulomycetes</taxon>
        <taxon>Thraustochytrida</taxon>
        <taxon>Thraustochytriidae</taxon>
        <taxon>Mucochytrium</taxon>
    </lineage>
</organism>
<dbReference type="InterPro" id="IPR040727">
    <property type="entry name" value="NAPRTase_N"/>
</dbReference>
<comment type="function">
    <text evidence="8">Catalyzes the first step in the biosynthesis of NAD from nicotinic acid, the ATP-dependent synthesis of beta-nicotinate D-ribonucleotide from nicotinate and 5-phospho-D-ribose 1-phosphate. Helps prevent cellular oxidative stress via its role in NAD biosynthesis.</text>
</comment>
<dbReference type="CDD" id="cd01570">
    <property type="entry name" value="NAPRTase_A"/>
    <property type="match status" value="1"/>
</dbReference>
<dbReference type="PANTHER" id="PTHR11098:SF1">
    <property type="entry name" value="NICOTINATE PHOSPHORIBOSYLTRANSFERASE"/>
    <property type="match status" value="1"/>
</dbReference>
<dbReference type="InterPro" id="IPR041619">
    <property type="entry name" value="NAPRTase_C"/>
</dbReference>
<evidence type="ECO:0000256" key="7">
    <source>
        <dbReference type="ARBA" id="ARBA00022679"/>
    </source>
</evidence>
<dbReference type="GO" id="GO:0016740">
    <property type="term" value="F:transferase activity"/>
    <property type="evidence" value="ECO:0007669"/>
    <property type="project" value="UniProtKB-KW"/>
</dbReference>
<dbReference type="NCBIfam" id="NF006695">
    <property type="entry name" value="PRK09243.1-2"/>
    <property type="match status" value="1"/>
</dbReference>
<evidence type="ECO:0000256" key="9">
    <source>
        <dbReference type="ARBA" id="ARBA00048668"/>
    </source>
</evidence>
<dbReference type="InterPro" id="IPR013785">
    <property type="entry name" value="Aldolase_TIM"/>
</dbReference>
<keyword evidence="5 10" id="KW-0436">Ligase</keyword>
<accession>A0A7S2RB28</accession>
<dbReference type="EC" id="6.3.4.21" evidence="3 10"/>
<keyword evidence="4" id="KW-0597">Phosphoprotein</keyword>
<name>A0A7S2RB28_9STRA</name>
<dbReference type="Gene3D" id="3.20.20.70">
    <property type="entry name" value="Aldolase class I"/>
    <property type="match status" value="1"/>
</dbReference>
<keyword evidence="6 10" id="KW-0662">Pyridine nucleotide biosynthesis</keyword>
<evidence type="ECO:0000256" key="10">
    <source>
        <dbReference type="RuleBase" id="RU365100"/>
    </source>
</evidence>
<proteinExistence type="inferred from homology"/>
<dbReference type="SUPFAM" id="SSF54675">
    <property type="entry name" value="Nicotinate/Quinolinate PRTase N-terminal domain-like"/>
    <property type="match status" value="1"/>
</dbReference>
<dbReference type="InterPro" id="IPR007229">
    <property type="entry name" value="Nic_PRibTrfase-Fam"/>
</dbReference>
<dbReference type="GO" id="GO:0005829">
    <property type="term" value="C:cytosol"/>
    <property type="evidence" value="ECO:0007669"/>
    <property type="project" value="TreeGrafter"/>
</dbReference>
<sequence length="591" mass="65567">MPGEELQLKRNRRTVRLELHLCIALAWQVSAPGVPVSLSQVSPWKKVVLSISIVIFVDARVGLGRMVDVAGDFAPNNALVKGLLTDMYQLTMAYAYWNCNRHEEPAVFEAFFRKNPFKGEFTIFAGLEEVLRYVSSLRFSENDISYLKTAFPATTKPEFFEWLGQIDASQVKIYALKEGSVAFPRVPVIRVEGPLGVAQIMETAILNLTNFASLVATNAQRMRLAAGLDKTLLEFGLRRAQGPDGAISASRYSYLGGFDGTSNCLAGSIFGIAIKGTQAHAFVTSFQGPENLNTTKLDGKEFWSVVTGYRKKLGFNASKECELAAFTSYAQSFPTAFLALVDTYDTIVSGIPNYICVALALKEFGYKPLGVRLDSGDLSYLSLKARELLNLQGLEDSIIVASNDINEQVLHSLEKEGHAIDSFGIGTNLVTCQAQPALGMVYKLVECNGVACIKLSNEFEKVTIPGRKHVYRLFGETGLALCDLIVRQDEPPPEPGMRVLCQHPVNDYTRCFVRPSRVENLHQLFFENGKLVEPIPNLQDSRNYRASQIELVRADIKRSLNPAEYKVSLSKSLHEFVKQMWSKQAPIAEVF</sequence>
<reference evidence="13" key="1">
    <citation type="submission" date="2021-01" db="EMBL/GenBank/DDBJ databases">
        <authorList>
            <person name="Corre E."/>
            <person name="Pelletier E."/>
            <person name="Niang G."/>
            <person name="Scheremetjew M."/>
            <person name="Finn R."/>
            <person name="Kale V."/>
            <person name="Holt S."/>
            <person name="Cochrane G."/>
            <person name="Meng A."/>
            <person name="Brown T."/>
            <person name="Cohen L."/>
        </authorList>
    </citation>
    <scope>NUCLEOTIDE SEQUENCE</scope>
    <source>
        <strain evidence="13">NY070348D</strain>
    </source>
</reference>
<dbReference type="UniPathway" id="UPA00253">
    <property type="reaction ID" value="UER00457"/>
</dbReference>
<evidence type="ECO:0000256" key="3">
    <source>
        <dbReference type="ARBA" id="ARBA00013236"/>
    </source>
</evidence>
<dbReference type="InterPro" id="IPR006405">
    <property type="entry name" value="Nic_PRibTrfase_pncB"/>
</dbReference>
<dbReference type="SUPFAM" id="SSF51690">
    <property type="entry name" value="Nicotinate/Quinolinate PRTase C-terminal domain-like"/>
    <property type="match status" value="1"/>
</dbReference>
<comment type="catalytic activity">
    <reaction evidence="9 10">
        <text>5-phospho-alpha-D-ribose 1-diphosphate + nicotinate + ATP + H2O = nicotinate beta-D-ribonucleotide + ADP + phosphate + diphosphate</text>
        <dbReference type="Rhea" id="RHEA:36163"/>
        <dbReference type="ChEBI" id="CHEBI:15377"/>
        <dbReference type="ChEBI" id="CHEBI:30616"/>
        <dbReference type="ChEBI" id="CHEBI:32544"/>
        <dbReference type="ChEBI" id="CHEBI:33019"/>
        <dbReference type="ChEBI" id="CHEBI:43474"/>
        <dbReference type="ChEBI" id="CHEBI:57502"/>
        <dbReference type="ChEBI" id="CHEBI:58017"/>
        <dbReference type="ChEBI" id="CHEBI:456216"/>
        <dbReference type="EC" id="6.3.4.21"/>
    </reaction>
</comment>
<evidence type="ECO:0000256" key="6">
    <source>
        <dbReference type="ARBA" id="ARBA00022642"/>
    </source>
</evidence>
<comment type="similarity">
    <text evidence="2 10">Belongs to the NAPRTase family.</text>
</comment>
<evidence type="ECO:0000256" key="4">
    <source>
        <dbReference type="ARBA" id="ARBA00022553"/>
    </source>
</evidence>
<comment type="PTM">
    <text evidence="10">Transiently phosphorylated on a His residue during the reaction cycle. Phosphorylation strongly increases the affinity for substrates and increases the rate of nicotinate D-ribonucleotide production. Dephosphorylation regenerates the low-affinity form of the enzyme, leading to product release.</text>
</comment>
<dbReference type="EMBL" id="HBHK01002610">
    <property type="protein sequence ID" value="CAD9665938.1"/>
    <property type="molecule type" value="Transcribed_RNA"/>
</dbReference>
<dbReference type="AlphaFoldDB" id="A0A7S2RB28"/>
<dbReference type="Pfam" id="PF17767">
    <property type="entry name" value="NAPRTase_N"/>
    <property type="match status" value="1"/>
</dbReference>
<evidence type="ECO:0000259" key="12">
    <source>
        <dbReference type="Pfam" id="PF17956"/>
    </source>
</evidence>
<feature type="domain" description="Nicotinate phosphoribosyltransferase C-terminal" evidence="12">
    <location>
        <begin position="467"/>
        <end position="576"/>
    </location>
</feature>
<dbReference type="PIRSF" id="PIRSF000484">
    <property type="entry name" value="NAPRT"/>
    <property type="match status" value="1"/>
</dbReference>
<evidence type="ECO:0000256" key="2">
    <source>
        <dbReference type="ARBA" id="ARBA00010897"/>
    </source>
</evidence>
<dbReference type="Gene3D" id="3.20.140.10">
    <property type="entry name" value="nicotinate phosphoribosyltransferase"/>
    <property type="match status" value="2"/>
</dbReference>
<keyword evidence="7 10" id="KW-0808">Transferase</keyword>
<dbReference type="GO" id="GO:0004516">
    <property type="term" value="F:nicotinate phosphoribosyltransferase activity"/>
    <property type="evidence" value="ECO:0007669"/>
    <property type="project" value="UniProtKB-UniRule"/>
</dbReference>
<evidence type="ECO:0000256" key="1">
    <source>
        <dbReference type="ARBA" id="ARBA00004952"/>
    </source>
</evidence>
<dbReference type="InterPro" id="IPR036068">
    <property type="entry name" value="Nicotinate_pribotase-like_C"/>
</dbReference>